<dbReference type="NCBIfam" id="NF006157">
    <property type="entry name" value="PRK08300.1"/>
    <property type="match status" value="1"/>
</dbReference>
<feature type="active site" description="Acyl-thioester intermediate" evidence="1">
    <location>
        <position position="128"/>
    </location>
</feature>
<comment type="caution">
    <text evidence="1">Lacks conserved residue(s) required for the propagation of feature annotation.</text>
</comment>
<proteinExistence type="inferred from homology"/>
<comment type="similarity">
    <text evidence="1">Belongs to the acetaldehyde dehydrogenase family.</text>
</comment>
<evidence type="ECO:0000313" key="5">
    <source>
        <dbReference type="EMBL" id="VFK12257.1"/>
    </source>
</evidence>
<feature type="binding site" evidence="1">
    <location>
        <position position="270"/>
    </location>
    <ligand>
        <name>NAD(+)</name>
        <dbReference type="ChEBI" id="CHEBI:57540"/>
    </ligand>
</feature>
<sequence length="299" mass="33397">MRKIPIAIFGNGLVALDLLSKITESPILECKIVFCRTKKPTFEKLAARHGVRMEYDLIHGFNKHAGDYEALFDCTSALAHRKYSPVFKNLDKLIINLTPEKAGHLCMPALNMQTLIDNRVKYFDMVSCGGQAGIPIIHAISEVDKDIEYAELFINATSESLGAGSRANIDEYIDTTEDGIRFFAKNRTLRAKAIATANNAKRNMRVTVYAEMSPNKIGEIRVSVDKMVKEVQKYVPGYKLLVEPLVEGDHIMVSLEIRGIGDFTPEFFGNVDIIARAAIQAAEKFFIANRNQRPPSSIQ</sequence>
<comment type="catalytic activity">
    <reaction evidence="1">
        <text>acetaldehyde + NAD(+) + CoA = acetyl-CoA + NADH + H(+)</text>
        <dbReference type="Rhea" id="RHEA:23288"/>
        <dbReference type="ChEBI" id="CHEBI:15343"/>
        <dbReference type="ChEBI" id="CHEBI:15378"/>
        <dbReference type="ChEBI" id="CHEBI:57287"/>
        <dbReference type="ChEBI" id="CHEBI:57288"/>
        <dbReference type="ChEBI" id="CHEBI:57540"/>
        <dbReference type="ChEBI" id="CHEBI:57945"/>
        <dbReference type="EC" id="1.2.1.10"/>
    </reaction>
</comment>
<keyword evidence="1" id="KW-0520">NAD</keyword>
<dbReference type="SUPFAM" id="SSF55347">
    <property type="entry name" value="Glyceraldehyde-3-phosphate dehydrogenase-like, C-terminal domain"/>
    <property type="match status" value="1"/>
</dbReference>
<dbReference type="Pfam" id="PF09290">
    <property type="entry name" value="AcetDehyd-dimer"/>
    <property type="match status" value="1"/>
</dbReference>
<keyword evidence="1" id="KW-0058">Aromatic hydrocarbons catabolism</keyword>
<dbReference type="HAMAP" id="MF_01657">
    <property type="entry name" value="Ac_ald_DH_ac"/>
    <property type="match status" value="1"/>
</dbReference>
<feature type="domain" description="Acetaldehyde dehydrogenase C-terminal" evidence="2">
    <location>
        <begin position="128"/>
        <end position="265"/>
    </location>
</feature>
<evidence type="ECO:0000259" key="2">
    <source>
        <dbReference type="Pfam" id="PF09290"/>
    </source>
</evidence>
<name>A0A450W5C3_9GAMM</name>
<keyword evidence="1" id="KW-0560">Oxidoreductase</keyword>
<dbReference type="SUPFAM" id="SSF51735">
    <property type="entry name" value="NAD(P)-binding Rossmann-fold domains"/>
    <property type="match status" value="1"/>
</dbReference>
<protein>
    <recommendedName>
        <fullName evidence="1">Acetaldehyde dehydrogenase</fullName>
        <ecNumber evidence="1">1.2.1.10</ecNumber>
    </recommendedName>
    <alternativeName>
        <fullName evidence="1">Acetaldehyde dehydrogenase [acetylating]</fullName>
    </alternativeName>
</protein>
<dbReference type="CDD" id="cd23933">
    <property type="entry name" value="ALDH_C"/>
    <property type="match status" value="1"/>
</dbReference>
<dbReference type="GO" id="GO:0051287">
    <property type="term" value="F:NAD binding"/>
    <property type="evidence" value="ECO:0007669"/>
    <property type="project" value="UniProtKB-UniRule"/>
</dbReference>
<accession>A0A450W5C3</accession>
<dbReference type="EC" id="1.2.1.10" evidence="1"/>
<evidence type="ECO:0000313" key="3">
    <source>
        <dbReference type="EMBL" id="VFJ59114.1"/>
    </source>
</evidence>
<organism evidence="5">
    <name type="scientific">Candidatus Kentrum sp. FM</name>
    <dbReference type="NCBI Taxonomy" id="2126340"/>
    <lineage>
        <taxon>Bacteria</taxon>
        <taxon>Pseudomonadati</taxon>
        <taxon>Pseudomonadota</taxon>
        <taxon>Gammaproteobacteria</taxon>
        <taxon>Candidatus Kentrum</taxon>
    </lineage>
</organism>
<dbReference type="InterPro" id="IPR036291">
    <property type="entry name" value="NAD(P)-bd_dom_sf"/>
</dbReference>
<dbReference type="AlphaFoldDB" id="A0A450W5C3"/>
<evidence type="ECO:0000256" key="1">
    <source>
        <dbReference type="HAMAP-Rule" id="MF_01657"/>
    </source>
</evidence>
<dbReference type="EMBL" id="CAADFL010000232">
    <property type="protein sequence ID" value="VFK12257.1"/>
    <property type="molecule type" value="Genomic_DNA"/>
</dbReference>
<gene>
    <name evidence="4" type="ORF">BECKFM1743A_GA0114220_102412</name>
    <name evidence="5" type="ORF">BECKFM1743B_GA0114221_102322</name>
    <name evidence="3" type="ORF">BECKFM1743C_GA0114222_102392</name>
</gene>
<dbReference type="GO" id="GO:0008774">
    <property type="term" value="F:acetaldehyde dehydrogenase (acetylating) activity"/>
    <property type="evidence" value="ECO:0007669"/>
    <property type="project" value="UniProtKB-UniRule"/>
</dbReference>
<dbReference type="Gene3D" id="3.30.360.10">
    <property type="entry name" value="Dihydrodipicolinate Reductase, domain 2"/>
    <property type="match status" value="1"/>
</dbReference>
<evidence type="ECO:0000313" key="4">
    <source>
        <dbReference type="EMBL" id="VFJ59606.1"/>
    </source>
</evidence>
<dbReference type="Gene3D" id="3.40.50.720">
    <property type="entry name" value="NAD(P)-binding Rossmann-like Domain"/>
    <property type="match status" value="1"/>
</dbReference>
<reference evidence="5" key="1">
    <citation type="submission" date="2019-02" db="EMBL/GenBank/DDBJ databases">
        <authorList>
            <person name="Gruber-Vodicka R. H."/>
            <person name="Seah K. B. B."/>
        </authorList>
    </citation>
    <scope>NUCLEOTIDE SEQUENCE</scope>
    <source>
        <strain evidence="4">BECK_BZ163</strain>
        <strain evidence="5">BECK_BZ164</strain>
        <strain evidence="3">BECK_BZ165</strain>
    </source>
</reference>
<dbReference type="InterPro" id="IPR015426">
    <property type="entry name" value="Acetylaldehyde_DH_C"/>
</dbReference>
<dbReference type="InterPro" id="IPR003361">
    <property type="entry name" value="Acetaldehyde_dehydrogenase"/>
</dbReference>
<dbReference type="EMBL" id="CAADFA010000239">
    <property type="protein sequence ID" value="VFJ59114.1"/>
    <property type="molecule type" value="Genomic_DNA"/>
</dbReference>
<dbReference type="EMBL" id="CAADEZ010000241">
    <property type="protein sequence ID" value="VFJ59606.1"/>
    <property type="molecule type" value="Genomic_DNA"/>
</dbReference>